<dbReference type="Proteomes" id="UP000244527">
    <property type="component" value="Chromosome"/>
</dbReference>
<dbReference type="EMBL" id="CP020918">
    <property type="protein sequence ID" value="AWG20840.1"/>
    <property type="molecule type" value="Genomic_DNA"/>
</dbReference>
<reference evidence="1 2" key="1">
    <citation type="submission" date="2017-04" db="EMBL/GenBank/DDBJ databases">
        <title>Compelte genome sequence of WV33.</title>
        <authorList>
            <person name="Lee P.C."/>
        </authorList>
    </citation>
    <scope>NUCLEOTIDE SEQUENCE [LARGE SCALE GENOMIC DNA]</scope>
    <source>
        <strain evidence="1 2">WV33</strain>
    </source>
</reference>
<proteinExistence type="predicted"/>
<gene>
    <name evidence="1" type="ORF">FFWV33_04420</name>
</gene>
<accession>A0A2S1LAQ4</accession>
<keyword evidence="2" id="KW-1185">Reference proteome</keyword>
<protein>
    <submittedName>
        <fullName evidence="1">Uncharacterized protein</fullName>
    </submittedName>
</protein>
<evidence type="ECO:0000313" key="1">
    <source>
        <dbReference type="EMBL" id="AWG20840.1"/>
    </source>
</evidence>
<dbReference type="AlphaFoldDB" id="A0A2S1LAQ4"/>
<organism evidence="1 2">
    <name type="scientific">Flavobacterium faecale</name>
    <dbReference type="NCBI Taxonomy" id="1355330"/>
    <lineage>
        <taxon>Bacteria</taxon>
        <taxon>Pseudomonadati</taxon>
        <taxon>Bacteroidota</taxon>
        <taxon>Flavobacteriia</taxon>
        <taxon>Flavobacteriales</taxon>
        <taxon>Flavobacteriaceae</taxon>
        <taxon>Flavobacterium</taxon>
    </lineage>
</organism>
<evidence type="ECO:0000313" key="2">
    <source>
        <dbReference type="Proteomes" id="UP000244527"/>
    </source>
</evidence>
<name>A0A2S1LAQ4_9FLAO</name>
<dbReference type="RefSeq" id="WP_108739794.1">
    <property type="nucleotide sequence ID" value="NZ_CP020918.1"/>
</dbReference>
<dbReference type="KEGG" id="ffa:FFWV33_04420"/>
<dbReference type="OrthoDB" id="1450012at2"/>
<sequence>MEIITLESAFEIARNEFKKFISENSIKYKKNDFSEKGAFYLECSHNEEKHKTIDNINISFREDDERRKLNLPKNLSEYHKQGGGKELERKIIAINPEAWKCSIYSQLENFKKFEYGIELNESNFTVIEINKLFKNYLL</sequence>